<dbReference type="Gramene" id="HORVU.MOREX.r3.1HG0057480.1">
    <property type="protein sequence ID" value="HORVU.MOREX.r3.1HG0057480.1"/>
    <property type="gene ID" value="HORVU.MOREX.r3.1HG0057480"/>
</dbReference>
<sequence length="101" mass="11643">MMAYVNFKKEQATKKERVSQQGKQPSITECLEILNDMEDVPDEVKIFASDVFKDAANREIFLGYNSRLRGMWLKKEVDKISPQPPPSRFSPRDIPSINLVL</sequence>
<dbReference type="AlphaFoldDB" id="A0A8I6X6B0"/>
<evidence type="ECO:0000256" key="1">
    <source>
        <dbReference type="SAM" id="MobiDB-lite"/>
    </source>
</evidence>
<reference evidence="3" key="1">
    <citation type="journal article" date="2012" name="Nature">
        <title>A physical, genetic and functional sequence assembly of the barley genome.</title>
        <authorList>
            <consortium name="The International Barley Genome Sequencing Consortium"/>
            <person name="Mayer K.F."/>
            <person name="Waugh R."/>
            <person name="Brown J.W."/>
            <person name="Schulman A."/>
            <person name="Langridge P."/>
            <person name="Platzer M."/>
            <person name="Fincher G.B."/>
            <person name="Muehlbauer G.J."/>
            <person name="Sato K."/>
            <person name="Close T.J."/>
            <person name="Wise R.P."/>
            <person name="Stein N."/>
        </authorList>
    </citation>
    <scope>NUCLEOTIDE SEQUENCE [LARGE SCALE GENOMIC DNA]</scope>
    <source>
        <strain evidence="3">cv. Morex</strain>
    </source>
</reference>
<dbReference type="PANTHER" id="PTHR34395">
    <property type="entry name" value="OS11G0427500 PROTEIN"/>
    <property type="match status" value="1"/>
</dbReference>
<name>A0A8I6X6B0_HORVV</name>
<organism evidence="2 3">
    <name type="scientific">Hordeum vulgare subsp. vulgare</name>
    <name type="common">Domesticated barley</name>
    <dbReference type="NCBI Taxonomy" id="112509"/>
    <lineage>
        <taxon>Eukaryota</taxon>
        <taxon>Viridiplantae</taxon>
        <taxon>Streptophyta</taxon>
        <taxon>Embryophyta</taxon>
        <taxon>Tracheophyta</taxon>
        <taxon>Spermatophyta</taxon>
        <taxon>Magnoliopsida</taxon>
        <taxon>Liliopsida</taxon>
        <taxon>Poales</taxon>
        <taxon>Poaceae</taxon>
        <taxon>BOP clade</taxon>
        <taxon>Pooideae</taxon>
        <taxon>Triticodae</taxon>
        <taxon>Triticeae</taxon>
        <taxon>Hordeinae</taxon>
        <taxon>Hordeum</taxon>
    </lineage>
</organism>
<dbReference type="EnsemblPlants" id="HORVU.MOREX.r3.1HG0057480.1">
    <property type="protein sequence ID" value="HORVU.MOREX.r3.1HG0057480.1"/>
    <property type="gene ID" value="HORVU.MOREX.r3.1HG0057480"/>
</dbReference>
<feature type="region of interest" description="Disordered" evidence="1">
    <location>
        <begin position="78"/>
        <end position="101"/>
    </location>
</feature>
<dbReference type="Proteomes" id="UP000011116">
    <property type="component" value="Chromosome 1H"/>
</dbReference>
<reference evidence="2" key="3">
    <citation type="submission" date="2022-01" db="UniProtKB">
        <authorList>
            <consortium name="EnsemblPlants"/>
        </authorList>
    </citation>
    <scope>IDENTIFICATION</scope>
    <source>
        <strain evidence="2">subsp. vulgare</strain>
    </source>
</reference>
<evidence type="ECO:0000313" key="2">
    <source>
        <dbReference type="EnsemblPlants" id="HORVU.MOREX.r3.1HG0057480.1"/>
    </source>
</evidence>
<accession>A0A8I6X6B0</accession>
<proteinExistence type="predicted"/>
<keyword evidence="3" id="KW-1185">Reference proteome</keyword>
<reference evidence="2" key="2">
    <citation type="submission" date="2020-10" db="EMBL/GenBank/DDBJ databases">
        <authorList>
            <person name="Scholz U."/>
            <person name="Mascher M."/>
            <person name="Fiebig A."/>
        </authorList>
    </citation>
    <scope>NUCLEOTIDE SEQUENCE [LARGE SCALE GENOMIC DNA]</scope>
    <source>
        <strain evidence="2">cv. Morex</strain>
    </source>
</reference>
<evidence type="ECO:0000313" key="3">
    <source>
        <dbReference type="Proteomes" id="UP000011116"/>
    </source>
</evidence>
<protein>
    <submittedName>
        <fullName evidence="2">Uncharacterized protein</fullName>
    </submittedName>
</protein>
<dbReference type="PANTHER" id="PTHR34395:SF22">
    <property type="entry name" value="MYB_SANT-LIKE DOMAIN-CONTAINING PROTEIN"/>
    <property type="match status" value="1"/>
</dbReference>